<keyword evidence="1" id="KW-1185">Reference proteome</keyword>
<accession>A0A915IYG9</accession>
<proteinExistence type="predicted"/>
<organism evidence="1 2">
    <name type="scientific">Romanomermis culicivorax</name>
    <name type="common">Nematode worm</name>
    <dbReference type="NCBI Taxonomy" id="13658"/>
    <lineage>
        <taxon>Eukaryota</taxon>
        <taxon>Metazoa</taxon>
        <taxon>Ecdysozoa</taxon>
        <taxon>Nematoda</taxon>
        <taxon>Enoplea</taxon>
        <taxon>Dorylaimia</taxon>
        <taxon>Mermithida</taxon>
        <taxon>Mermithoidea</taxon>
        <taxon>Mermithidae</taxon>
        <taxon>Romanomermis</taxon>
    </lineage>
</organism>
<sequence>MSRSYRINDEIFRRPSASMKQCDDFFFKIKCFKFFETSRRHTSTFGHSTCPKKVPFQALYNKFELTAQTKPINVVYMFYGALLTLSYTSKLQGHNVEALLVRKTGAGLKILISYKTARPEYLLIKVLSLDFRHRPEKLMPFSSILAKNIYEKLRSIRGERLTADIFRQTFRNYQHLAVYQMPDGHME</sequence>
<dbReference type="AlphaFoldDB" id="A0A915IYG9"/>
<dbReference type="Proteomes" id="UP000887565">
    <property type="component" value="Unplaced"/>
</dbReference>
<evidence type="ECO:0000313" key="1">
    <source>
        <dbReference type="Proteomes" id="UP000887565"/>
    </source>
</evidence>
<dbReference type="WBParaSite" id="nRc.2.0.1.t19155-RA">
    <property type="protein sequence ID" value="nRc.2.0.1.t19155-RA"/>
    <property type="gene ID" value="nRc.2.0.1.g19155"/>
</dbReference>
<evidence type="ECO:0000313" key="2">
    <source>
        <dbReference type="WBParaSite" id="nRc.2.0.1.t19155-RA"/>
    </source>
</evidence>
<name>A0A915IYG9_ROMCU</name>
<reference evidence="2" key="1">
    <citation type="submission" date="2022-11" db="UniProtKB">
        <authorList>
            <consortium name="WormBaseParasite"/>
        </authorList>
    </citation>
    <scope>IDENTIFICATION</scope>
</reference>
<protein>
    <submittedName>
        <fullName evidence="2">Uncharacterized protein</fullName>
    </submittedName>
</protein>